<sequence length="111" mass="12673">MDQKHKHNLSILSASKFATSTSIGKMEHWSVTMILYSLAFFVIFYLSDQAWQGFSFFFFTSVLILFCGLIARRTMVWLLFILSKCSACIGGGLSFLCYIVKVVQNTCWSSR</sequence>
<keyword evidence="1" id="KW-0472">Membrane</keyword>
<comment type="caution">
    <text evidence="2">The sequence shown here is derived from an EMBL/GenBank/DDBJ whole genome shotgun (WGS) entry which is preliminary data.</text>
</comment>
<dbReference type="Proteomes" id="UP000193560">
    <property type="component" value="Unassembled WGS sequence"/>
</dbReference>
<name>A0A1X2IYT1_9FUNG</name>
<keyword evidence="3" id="KW-1185">Reference proteome</keyword>
<evidence type="ECO:0000256" key="1">
    <source>
        <dbReference type="SAM" id="Phobius"/>
    </source>
</evidence>
<evidence type="ECO:0000313" key="3">
    <source>
        <dbReference type="Proteomes" id="UP000193560"/>
    </source>
</evidence>
<feature type="transmembrane region" description="Helical" evidence="1">
    <location>
        <begin position="53"/>
        <end position="71"/>
    </location>
</feature>
<feature type="transmembrane region" description="Helical" evidence="1">
    <location>
        <begin position="29"/>
        <end position="46"/>
    </location>
</feature>
<keyword evidence="1" id="KW-1133">Transmembrane helix</keyword>
<evidence type="ECO:0000313" key="2">
    <source>
        <dbReference type="EMBL" id="ORZ24476.1"/>
    </source>
</evidence>
<feature type="transmembrane region" description="Helical" evidence="1">
    <location>
        <begin position="77"/>
        <end position="100"/>
    </location>
</feature>
<reference evidence="2 3" key="1">
    <citation type="submission" date="2016-07" db="EMBL/GenBank/DDBJ databases">
        <title>Pervasive Adenine N6-methylation of Active Genes in Fungi.</title>
        <authorList>
            <consortium name="DOE Joint Genome Institute"/>
            <person name="Mondo S.J."/>
            <person name="Dannebaum R.O."/>
            <person name="Kuo R.C."/>
            <person name="Labutti K."/>
            <person name="Haridas S."/>
            <person name="Kuo A."/>
            <person name="Salamov A."/>
            <person name="Ahrendt S.R."/>
            <person name="Lipzen A."/>
            <person name="Sullivan W."/>
            <person name="Andreopoulos W.B."/>
            <person name="Clum A."/>
            <person name="Lindquist E."/>
            <person name="Daum C."/>
            <person name="Ramamoorthy G.K."/>
            <person name="Gryganskyi A."/>
            <person name="Culley D."/>
            <person name="Magnuson J.K."/>
            <person name="James T.Y."/>
            <person name="O'Malley M.A."/>
            <person name="Stajich J.E."/>
            <person name="Spatafora J.W."/>
            <person name="Visel A."/>
            <person name="Grigoriev I.V."/>
        </authorList>
    </citation>
    <scope>NUCLEOTIDE SEQUENCE [LARGE SCALE GENOMIC DNA]</scope>
    <source>
        <strain evidence="2 3">NRRL 1336</strain>
    </source>
</reference>
<protein>
    <submittedName>
        <fullName evidence="2">Uncharacterized protein</fullName>
    </submittedName>
</protein>
<gene>
    <name evidence="2" type="ORF">BCR42DRAFT_91354</name>
</gene>
<accession>A0A1X2IYT1</accession>
<organism evidence="2 3">
    <name type="scientific">Absidia repens</name>
    <dbReference type="NCBI Taxonomy" id="90262"/>
    <lineage>
        <taxon>Eukaryota</taxon>
        <taxon>Fungi</taxon>
        <taxon>Fungi incertae sedis</taxon>
        <taxon>Mucoromycota</taxon>
        <taxon>Mucoromycotina</taxon>
        <taxon>Mucoromycetes</taxon>
        <taxon>Mucorales</taxon>
        <taxon>Cunninghamellaceae</taxon>
        <taxon>Absidia</taxon>
    </lineage>
</organism>
<dbReference type="AlphaFoldDB" id="A0A1X2IYT1"/>
<keyword evidence="1" id="KW-0812">Transmembrane</keyword>
<proteinExistence type="predicted"/>
<dbReference type="EMBL" id="MCGE01000002">
    <property type="protein sequence ID" value="ORZ24476.1"/>
    <property type="molecule type" value="Genomic_DNA"/>
</dbReference>